<dbReference type="InterPro" id="IPR000873">
    <property type="entry name" value="AMP-dep_synth/lig_dom"/>
</dbReference>
<dbReference type="Pfam" id="PF00501">
    <property type="entry name" value="AMP-binding"/>
    <property type="match status" value="1"/>
</dbReference>
<keyword evidence="4" id="KW-0443">Lipid metabolism</keyword>
<evidence type="ECO:0000256" key="1">
    <source>
        <dbReference type="ARBA" id="ARBA00006432"/>
    </source>
</evidence>
<evidence type="ECO:0000313" key="7">
    <source>
        <dbReference type="EMBL" id="MEJ8642031.1"/>
    </source>
</evidence>
<comment type="similarity">
    <text evidence="1">Belongs to the ATP-dependent AMP-binding enzyme family.</text>
</comment>
<proteinExistence type="inferred from homology"/>
<sequence>MTDDNDVRYGAVLSAQPPRHTADENLVDRLRRWAAQRPDTVALEYVDYSRTRSGEPVRLTYLELDARARAIAGELRRTLSPGDRAALLYPPGVTYVTGLLGCLYAGVQAVPIYPPDPYRSASRLDAVITDADPAVLLTDTGTLESVHAWQRQTPAHGSRRVIASDVQRGPAAAGPGAGARAAEPAEDVVYGPADPGQVAVIQYTSGSTRSPAGVLVTHANLMANARQIQDAFRADETSVFVSWLPLFHDMGLVAMLATPFALGARAVHMSPLAFVQRPRRWLDAISRYDRVLSAAPDFAYALCVDRIAVEQRAGLDLSGWQVAASGSEPVRATTLDRFARAFADQGFSPATFRPSYGMAETTLLISGYQPAGTPPRVLTVDRPALNRGEVVRRDESAAADTLRVVSCGAVGGQEVRIVDPSRGVACAPGEVGEVWVQGPNVTAGYRGRPEQTAESFRARLAGESGHWLRSGDLGFLDEGEVFIVGRLKDLVIVDGRNHYPPDIEHTVEHARPGVQPAGTAAFPVTRDDGREVLVVAVELARAVAAKGLDGPERTEFLARLRHAVSEQHALEVDDFVLLRPGTIPRTSSGKIQRRACRTAYLDGTLSKGKK</sequence>
<dbReference type="InterPro" id="IPR042099">
    <property type="entry name" value="ANL_N_sf"/>
</dbReference>
<protein>
    <submittedName>
        <fullName evidence="7">Fatty acyl-AMP ligase</fullName>
    </submittedName>
</protein>
<gene>
    <name evidence="7" type="ORF">WKI68_12230</name>
</gene>
<evidence type="ECO:0000313" key="8">
    <source>
        <dbReference type="Proteomes" id="UP001382904"/>
    </source>
</evidence>
<evidence type="ECO:0000259" key="5">
    <source>
        <dbReference type="Pfam" id="PF00501"/>
    </source>
</evidence>
<keyword evidence="2 7" id="KW-0436">Ligase</keyword>
<evidence type="ECO:0000256" key="3">
    <source>
        <dbReference type="ARBA" id="ARBA00022832"/>
    </source>
</evidence>
<dbReference type="CDD" id="cd05931">
    <property type="entry name" value="FAAL"/>
    <property type="match status" value="1"/>
</dbReference>
<keyword evidence="3" id="KW-0276">Fatty acid metabolism</keyword>
<dbReference type="InterPro" id="IPR025110">
    <property type="entry name" value="AMP-bd_C"/>
</dbReference>
<dbReference type="GO" id="GO:0016874">
    <property type="term" value="F:ligase activity"/>
    <property type="evidence" value="ECO:0007669"/>
    <property type="project" value="UniProtKB-KW"/>
</dbReference>
<comment type="caution">
    <text evidence="7">The sequence shown here is derived from an EMBL/GenBank/DDBJ whole genome shotgun (WGS) entry which is preliminary data.</text>
</comment>
<dbReference type="SUPFAM" id="SSF56801">
    <property type="entry name" value="Acetyl-CoA synthetase-like"/>
    <property type="match status" value="1"/>
</dbReference>
<dbReference type="Proteomes" id="UP001382904">
    <property type="component" value="Unassembled WGS sequence"/>
</dbReference>
<reference evidence="7 8" key="1">
    <citation type="submission" date="2024-03" db="EMBL/GenBank/DDBJ databases">
        <title>Novel Streptomyces species of biotechnological and ecological value are a feature of Machair soil.</title>
        <authorList>
            <person name="Prole J.R."/>
            <person name="Goodfellow M."/>
            <person name="Allenby N."/>
            <person name="Ward A.C."/>
        </authorList>
    </citation>
    <scope>NUCLEOTIDE SEQUENCE [LARGE SCALE GENOMIC DNA]</scope>
    <source>
        <strain evidence="7 8">MS1.HAVA.3</strain>
    </source>
</reference>
<organism evidence="7 8">
    <name type="scientific">Streptomyces caledonius</name>
    <dbReference type="NCBI Taxonomy" id="3134107"/>
    <lineage>
        <taxon>Bacteria</taxon>
        <taxon>Bacillati</taxon>
        <taxon>Actinomycetota</taxon>
        <taxon>Actinomycetes</taxon>
        <taxon>Kitasatosporales</taxon>
        <taxon>Streptomycetaceae</taxon>
        <taxon>Streptomyces</taxon>
    </lineage>
</organism>
<feature type="domain" description="AMP-binding enzyme C-terminal" evidence="6">
    <location>
        <begin position="489"/>
        <end position="607"/>
    </location>
</feature>
<dbReference type="InterPro" id="IPR045851">
    <property type="entry name" value="AMP-bd_C_sf"/>
</dbReference>
<name>A0ABU8U2D0_9ACTN</name>
<dbReference type="PANTHER" id="PTHR22754:SF32">
    <property type="entry name" value="DISCO-INTERACTING PROTEIN 2"/>
    <property type="match status" value="1"/>
</dbReference>
<dbReference type="Gene3D" id="3.40.50.12780">
    <property type="entry name" value="N-terminal domain of ligase-like"/>
    <property type="match status" value="1"/>
</dbReference>
<feature type="domain" description="AMP-dependent synthetase/ligase" evidence="5">
    <location>
        <begin position="30"/>
        <end position="445"/>
    </location>
</feature>
<evidence type="ECO:0000256" key="2">
    <source>
        <dbReference type="ARBA" id="ARBA00022598"/>
    </source>
</evidence>
<dbReference type="InterPro" id="IPR040097">
    <property type="entry name" value="FAAL/FAAC"/>
</dbReference>
<evidence type="ECO:0000256" key="4">
    <source>
        <dbReference type="ARBA" id="ARBA00023098"/>
    </source>
</evidence>
<evidence type="ECO:0000259" key="6">
    <source>
        <dbReference type="Pfam" id="PF23024"/>
    </source>
</evidence>
<dbReference type="Gene3D" id="3.30.300.30">
    <property type="match status" value="1"/>
</dbReference>
<accession>A0ABU8U2D0</accession>
<dbReference type="Pfam" id="PF23024">
    <property type="entry name" value="AMP-dom_DIP2-like"/>
    <property type="match status" value="1"/>
</dbReference>
<dbReference type="PANTHER" id="PTHR22754">
    <property type="entry name" value="DISCO-INTERACTING PROTEIN 2 DIP2 -RELATED"/>
    <property type="match status" value="1"/>
</dbReference>
<dbReference type="EMBL" id="JBBKAM010000002">
    <property type="protein sequence ID" value="MEJ8642031.1"/>
    <property type="molecule type" value="Genomic_DNA"/>
</dbReference>
<keyword evidence="8" id="KW-1185">Reference proteome</keyword>